<proteinExistence type="predicted"/>
<keyword evidence="2" id="KW-1185">Reference proteome</keyword>
<dbReference type="Proteomes" id="UP000826656">
    <property type="component" value="Unassembled WGS sequence"/>
</dbReference>
<protein>
    <submittedName>
        <fullName evidence="1">Uncharacterized protein</fullName>
    </submittedName>
</protein>
<dbReference type="EMBL" id="JAIVGD010000018">
    <property type="protein sequence ID" value="KAH0754712.1"/>
    <property type="molecule type" value="Genomic_DNA"/>
</dbReference>
<reference evidence="1 2" key="1">
    <citation type="journal article" date="2021" name="bioRxiv">
        <title>Chromosome-scale and haplotype-resolved genome assembly of a tetraploid potato cultivar.</title>
        <authorList>
            <person name="Sun H."/>
            <person name="Jiao W.-B."/>
            <person name="Krause K."/>
            <person name="Campoy J.A."/>
            <person name="Goel M."/>
            <person name="Folz-Donahue K."/>
            <person name="Kukat C."/>
            <person name="Huettel B."/>
            <person name="Schneeberger K."/>
        </authorList>
    </citation>
    <scope>NUCLEOTIDE SEQUENCE [LARGE SCALE GENOMIC DNA]</scope>
    <source>
        <strain evidence="1">SolTubOtavaFocal</strain>
        <tissue evidence="1">Leaves</tissue>
    </source>
</reference>
<comment type="caution">
    <text evidence="1">The sequence shown here is derived from an EMBL/GenBank/DDBJ whole genome shotgun (WGS) entry which is preliminary data.</text>
</comment>
<name>A0ABQ7US79_SOLTU</name>
<gene>
    <name evidence="1" type="ORF">KY290_024982</name>
</gene>
<evidence type="ECO:0000313" key="2">
    <source>
        <dbReference type="Proteomes" id="UP000826656"/>
    </source>
</evidence>
<evidence type="ECO:0000313" key="1">
    <source>
        <dbReference type="EMBL" id="KAH0754712.1"/>
    </source>
</evidence>
<organism evidence="1 2">
    <name type="scientific">Solanum tuberosum</name>
    <name type="common">Potato</name>
    <dbReference type="NCBI Taxonomy" id="4113"/>
    <lineage>
        <taxon>Eukaryota</taxon>
        <taxon>Viridiplantae</taxon>
        <taxon>Streptophyta</taxon>
        <taxon>Embryophyta</taxon>
        <taxon>Tracheophyta</taxon>
        <taxon>Spermatophyta</taxon>
        <taxon>Magnoliopsida</taxon>
        <taxon>eudicotyledons</taxon>
        <taxon>Gunneridae</taxon>
        <taxon>Pentapetalae</taxon>
        <taxon>asterids</taxon>
        <taxon>lamiids</taxon>
        <taxon>Solanales</taxon>
        <taxon>Solanaceae</taxon>
        <taxon>Solanoideae</taxon>
        <taxon>Solaneae</taxon>
        <taxon>Solanum</taxon>
    </lineage>
</organism>
<accession>A0ABQ7US79</accession>
<sequence>MATATNPIDPPFEFGVGRVNLMDWFYPLTYPGHPWNDLFCKYGPDNSARVSTSDPFFISWVVRIHNAWEPNGKDERLINTHHDVAQYIRGDKILANTPWVDVDYI</sequence>